<dbReference type="RefSeq" id="WP_146651996.1">
    <property type="nucleotide sequence ID" value="NZ_CP012333.1"/>
</dbReference>
<evidence type="ECO:0000313" key="2">
    <source>
        <dbReference type="EMBL" id="AKV00767.1"/>
    </source>
</evidence>
<organism evidence="2 3">
    <name type="scientific">Labilithrix luteola</name>
    <dbReference type="NCBI Taxonomy" id="1391654"/>
    <lineage>
        <taxon>Bacteria</taxon>
        <taxon>Pseudomonadati</taxon>
        <taxon>Myxococcota</taxon>
        <taxon>Polyangia</taxon>
        <taxon>Polyangiales</taxon>
        <taxon>Labilitrichaceae</taxon>
        <taxon>Labilithrix</taxon>
    </lineage>
</organism>
<feature type="transmembrane region" description="Helical" evidence="1">
    <location>
        <begin position="126"/>
        <end position="151"/>
    </location>
</feature>
<reference evidence="2 3" key="1">
    <citation type="submission" date="2015-08" db="EMBL/GenBank/DDBJ databases">
        <authorList>
            <person name="Babu N.S."/>
            <person name="Beckwith C.J."/>
            <person name="Beseler K.G."/>
            <person name="Brison A."/>
            <person name="Carone J.V."/>
            <person name="Caskin T.P."/>
            <person name="Diamond M."/>
            <person name="Durham M.E."/>
            <person name="Foxe J.M."/>
            <person name="Go M."/>
            <person name="Henderson B.A."/>
            <person name="Jones I.B."/>
            <person name="McGettigan J.A."/>
            <person name="Micheletti S.J."/>
            <person name="Nasrallah M.E."/>
            <person name="Ortiz D."/>
            <person name="Piller C.R."/>
            <person name="Privatt S.R."/>
            <person name="Schneider S.L."/>
            <person name="Sharp S."/>
            <person name="Smith T.C."/>
            <person name="Stanton J.D."/>
            <person name="Ullery H.E."/>
            <person name="Wilson R.J."/>
            <person name="Serrano M.G."/>
            <person name="Buck G."/>
            <person name="Lee V."/>
            <person name="Wang Y."/>
            <person name="Carvalho R."/>
            <person name="Voegtly L."/>
            <person name="Shi R."/>
            <person name="Duckworth R."/>
            <person name="Johnson A."/>
            <person name="Loviza R."/>
            <person name="Walstead R."/>
            <person name="Shah Z."/>
            <person name="Kiflezghi M."/>
            <person name="Wade K."/>
            <person name="Ball S.L."/>
            <person name="Bradley K.W."/>
            <person name="Asai D.J."/>
            <person name="Bowman C.A."/>
            <person name="Russell D.A."/>
            <person name="Pope W.H."/>
            <person name="Jacobs-Sera D."/>
            <person name="Hendrix R.W."/>
            <person name="Hatfull G.F."/>
        </authorList>
    </citation>
    <scope>NUCLEOTIDE SEQUENCE [LARGE SCALE GENOMIC DNA]</scope>
    <source>
        <strain evidence="2 3">DSM 27648</strain>
    </source>
</reference>
<feature type="transmembrane region" description="Helical" evidence="1">
    <location>
        <begin position="49"/>
        <end position="72"/>
    </location>
</feature>
<proteinExistence type="predicted"/>
<dbReference type="AlphaFoldDB" id="A0A0K1Q541"/>
<sequence length="161" mass="16948">MKVGRAIMFGIVGAAAMSLLSAILRMIGIPIYMEMILGSLTGIVPGPTAFLVGLLIHLAIGAIFGVIYCALFENVWDHGGAGTGMILSVIHAALLGMIFGLTPQFHPYIPRLIHDPGPYFANGGPLTVIAFFGIHLVYGAIVGAGYGHVVAEHQWAPEGRL</sequence>
<keyword evidence="1" id="KW-1133">Transmembrane helix</keyword>
<dbReference type="KEGG" id="llu:AKJ09_07430"/>
<keyword evidence="1" id="KW-0812">Transmembrane</keyword>
<keyword evidence="1" id="KW-0472">Membrane</keyword>
<feature type="transmembrane region" description="Helical" evidence="1">
    <location>
        <begin position="84"/>
        <end position="106"/>
    </location>
</feature>
<evidence type="ECO:0000313" key="3">
    <source>
        <dbReference type="Proteomes" id="UP000064967"/>
    </source>
</evidence>
<accession>A0A0K1Q541</accession>
<dbReference type="OrthoDB" id="5512281at2"/>
<dbReference type="EMBL" id="CP012333">
    <property type="protein sequence ID" value="AKV00767.1"/>
    <property type="molecule type" value="Genomic_DNA"/>
</dbReference>
<name>A0A0K1Q541_9BACT</name>
<gene>
    <name evidence="2" type="ORF">AKJ09_07430</name>
</gene>
<protein>
    <submittedName>
        <fullName evidence="2">Uncharacterized protein</fullName>
    </submittedName>
</protein>
<keyword evidence="3" id="KW-1185">Reference proteome</keyword>
<evidence type="ECO:0000256" key="1">
    <source>
        <dbReference type="SAM" id="Phobius"/>
    </source>
</evidence>
<feature type="transmembrane region" description="Helical" evidence="1">
    <location>
        <begin position="7"/>
        <end position="29"/>
    </location>
</feature>
<dbReference type="Proteomes" id="UP000064967">
    <property type="component" value="Chromosome"/>
</dbReference>